<evidence type="ECO:0000313" key="1">
    <source>
        <dbReference type="EMBL" id="ATI15627.1"/>
    </source>
</evidence>
<organism evidence="1 2">
    <name type="scientific">Bordetella phage vB_BbrM_PHB04</name>
    <dbReference type="NCBI Taxonomy" id="2029657"/>
    <lineage>
        <taxon>Viruses</taxon>
        <taxon>Duplodnaviria</taxon>
        <taxon>Heunggongvirae</taxon>
        <taxon>Uroviricota</taxon>
        <taxon>Caudoviricetes</taxon>
        <taxon>Phabquatrovirus</taxon>
        <taxon>Phabquatrovirus PHB04</taxon>
    </lineage>
</organism>
<protein>
    <submittedName>
        <fullName evidence="1">Uncharacterized protein</fullName>
    </submittedName>
</protein>
<reference evidence="1" key="1">
    <citation type="submission" date="2017-08" db="EMBL/GenBank/DDBJ databases">
        <title>Complete genome sequence of a novel bacteriophage infecting Bordetella bronchiseptica.</title>
        <authorList>
            <person name="Chen Y."/>
            <person name="Song J."/>
            <person name="Wu B."/>
        </authorList>
    </citation>
    <scope>NUCLEOTIDE SEQUENCE [LARGE SCALE GENOMIC DNA]</scope>
</reference>
<dbReference type="Proteomes" id="UP000228765">
    <property type="component" value="Segment"/>
</dbReference>
<name>A0A291LAJ3_9CAUD</name>
<dbReference type="GeneID" id="54982883"/>
<dbReference type="KEGG" id="vg:54982883"/>
<sequence length="56" mass="6560">METDYWAHRYTENPPADEVVDDDFDQEAIERQWAEEAENGQLPDDFETLIDVKSGK</sequence>
<dbReference type="EMBL" id="MF663786">
    <property type="protein sequence ID" value="ATI15627.1"/>
    <property type="molecule type" value="Genomic_DNA"/>
</dbReference>
<dbReference type="RefSeq" id="YP_009792675.1">
    <property type="nucleotide sequence ID" value="NC_047861.1"/>
</dbReference>
<accession>A0A291LAJ3</accession>
<evidence type="ECO:0000313" key="2">
    <source>
        <dbReference type="Proteomes" id="UP000228765"/>
    </source>
</evidence>
<proteinExistence type="predicted"/>
<keyword evidence="2" id="KW-1185">Reference proteome</keyword>